<reference evidence="1" key="1">
    <citation type="journal article" date="2015" name="PeerJ">
        <title>First genomic representation of candidate bacterial phylum KSB3 points to enhanced environmental sensing as a trigger of wastewater bulking.</title>
        <authorList>
            <person name="Sekiguchi Y."/>
            <person name="Ohashi A."/>
            <person name="Parks D.H."/>
            <person name="Yamauchi T."/>
            <person name="Tyson G.W."/>
            <person name="Hugenholtz P."/>
        </authorList>
    </citation>
    <scope>NUCLEOTIDE SEQUENCE [LARGE SCALE GENOMIC DNA]</scope>
</reference>
<dbReference type="STRING" id="1499966.U14_00797"/>
<dbReference type="InterPro" id="IPR029063">
    <property type="entry name" value="SAM-dependent_MTases_sf"/>
</dbReference>
<dbReference type="AlphaFoldDB" id="A0A0S6VWM5"/>
<keyword evidence="2" id="KW-1185">Reference proteome</keyword>
<dbReference type="SUPFAM" id="SSF53335">
    <property type="entry name" value="S-adenosyl-L-methionine-dependent methyltransferases"/>
    <property type="match status" value="1"/>
</dbReference>
<sequence length="295" mass="33486">MKQENTPSSPPCEVCECHNMIALFQKGNDTYQKCPQCGLIRMYPQPSDDTLAAIYQGNYYQAWGETEDVYRQMKRMTFSRLLRLLPFDAPQGKKLLDVGAATGLLMELAAEYGYDVFGVETAADGVAALVQKFGAHKIASGYFNQIDFVSLGWKAQFDVVVMCDLFEHVRDPNQTLQLTYSLLKPQGVLLLYLPNTASFSCRMQQRGWEHFKTEHLYSFSTTNITRITKKHHFSVVKAISFPKTLNIDYIMTVTEKMPSGITLKLQPLFSKIPQRLRRISLTVPIGQMAVVARKM</sequence>
<accession>A0A0S6VWM5</accession>
<proteinExistence type="predicted"/>
<dbReference type="PANTHER" id="PTHR43861:SF6">
    <property type="entry name" value="METHYLTRANSFERASE TYPE 11"/>
    <property type="match status" value="1"/>
</dbReference>
<dbReference type="EMBL" id="DF820455">
    <property type="protein sequence ID" value="GAK49574.1"/>
    <property type="molecule type" value="Genomic_DNA"/>
</dbReference>
<dbReference type="HOGENOM" id="CLU_068669_3_0_0"/>
<keyword evidence="1" id="KW-0808">Transferase</keyword>
<evidence type="ECO:0000313" key="1">
    <source>
        <dbReference type="EMBL" id="GAK49574.1"/>
    </source>
</evidence>
<dbReference type="Gene3D" id="3.40.50.150">
    <property type="entry name" value="Vaccinia Virus protein VP39"/>
    <property type="match status" value="1"/>
</dbReference>
<keyword evidence="1" id="KW-0489">Methyltransferase</keyword>
<dbReference type="GO" id="GO:0008168">
    <property type="term" value="F:methyltransferase activity"/>
    <property type="evidence" value="ECO:0007669"/>
    <property type="project" value="UniProtKB-KW"/>
</dbReference>
<dbReference type="CDD" id="cd02440">
    <property type="entry name" value="AdoMet_MTases"/>
    <property type="match status" value="1"/>
</dbReference>
<dbReference type="PANTHER" id="PTHR43861">
    <property type="entry name" value="TRANS-ACONITATE 2-METHYLTRANSFERASE-RELATED"/>
    <property type="match status" value="1"/>
</dbReference>
<dbReference type="Pfam" id="PF13489">
    <property type="entry name" value="Methyltransf_23"/>
    <property type="match status" value="1"/>
</dbReference>
<name>A0A0S6VWM5_9BACT</name>
<organism evidence="1">
    <name type="scientific">Candidatus Moduliflexus flocculans</name>
    <dbReference type="NCBI Taxonomy" id="1499966"/>
    <lineage>
        <taxon>Bacteria</taxon>
        <taxon>Candidatus Moduliflexota</taxon>
        <taxon>Candidatus Moduliflexia</taxon>
        <taxon>Candidatus Moduliflexales</taxon>
        <taxon>Candidatus Moduliflexaceae</taxon>
    </lineage>
</organism>
<dbReference type="GO" id="GO:0032259">
    <property type="term" value="P:methylation"/>
    <property type="evidence" value="ECO:0007669"/>
    <property type="project" value="UniProtKB-KW"/>
</dbReference>
<dbReference type="Proteomes" id="UP000030700">
    <property type="component" value="Unassembled WGS sequence"/>
</dbReference>
<protein>
    <submittedName>
        <fullName evidence="1">Putative methyltransferase</fullName>
    </submittedName>
</protein>
<gene>
    <name evidence="1" type="ORF">U14_00797</name>
</gene>
<evidence type="ECO:0000313" key="2">
    <source>
        <dbReference type="Proteomes" id="UP000030700"/>
    </source>
</evidence>